<evidence type="ECO:0000313" key="1">
    <source>
        <dbReference type="EnsemblPlants" id="OGLUM06G13350.1"/>
    </source>
</evidence>
<name>A0A0E0A8R3_9ORYZ</name>
<keyword evidence="2" id="KW-1185">Reference proteome</keyword>
<dbReference type="HOGENOM" id="CLU_2444454_0_0_1"/>
<protein>
    <submittedName>
        <fullName evidence="1">Uncharacterized protein</fullName>
    </submittedName>
</protein>
<accession>A0A0E0A8R3</accession>
<reference evidence="1" key="1">
    <citation type="submission" date="2015-04" db="UniProtKB">
        <authorList>
            <consortium name="EnsemblPlants"/>
        </authorList>
    </citation>
    <scope>IDENTIFICATION</scope>
</reference>
<dbReference type="AlphaFoldDB" id="A0A0E0A8R3"/>
<sequence>MDDKRIGTGCLFPCHEQSMRKPLRKGKLPFVLVVGGRSIDSNRRMEVAGYYEPVRRGGACSLFGGMLKRNAMLRPPRHGEGEMSQHGRGR</sequence>
<organism evidence="1">
    <name type="scientific">Oryza glumipatula</name>
    <dbReference type="NCBI Taxonomy" id="40148"/>
    <lineage>
        <taxon>Eukaryota</taxon>
        <taxon>Viridiplantae</taxon>
        <taxon>Streptophyta</taxon>
        <taxon>Embryophyta</taxon>
        <taxon>Tracheophyta</taxon>
        <taxon>Spermatophyta</taxon>
        <taxon>Magnoliopsida</taxon>
        <taxon>Liliopsida</taxon>
        <taxon>Poales</taxon>
        <taxon>Poaceae</taxon>
        <taxon>BOP clade</taxon>
        <taxon>Oryzoideae</taxon>
        <taxon>Oryzeae</taxon>
        <taxon>Oryzinae</taxon>
        <taxon>Oryza</taxon>
    </lineage>
</organism>
<evidence type="ECO:0000313" key="2">
    <source>
        <dbReference type="Proteomes" id="UP000026961"/>
    </source>
</evidence>
<reference evidence="1" key="2">
    <citation type="submission" date="2018-05" db="EMBL/GenBank/DDBJ databases">
        <title>OgluRS3 (Oryza glumaepatula Reference Sequence Version 3).</title>
        <authorList>
            <person name="Zhang J."/>
            <person name="Kudrna D."/>
            <person name="Lee S."/>
            <person name="Talag J."/>
            <person name="Welchert J."/>
            <person name="Wing R.A."/>
        </authorList>
    </citation>
    <scope>NUCLEOTIDE SEQUENCE [LARGE SCALE GENOMIC DNA]</scope>
</reference>
<dbReference type="EnsemblPlants" id="OGLUM06G13350.1">
    <property type="protein sequence ID" value="OGLUM06G13350.1"/>
    <property type="gene ID" value="OGLUM06G13350"/>
</dbReference>
<proteinExistence type="predicted"/>
<dbReference type="Proteomes" id="UP000026961">
    <property type="component" value="Chromosome 6"/>
</dbReference>
<dbReference type="Gramene" id="OGLUM06G13350.1">
    <property type="protein sequence ID" value="OGLUM06G13350.1"/>
    <property type="gene ID" value="OGLUM06G13350"/>
</dbReference>